<dbReference type="SUPFAM" id="SSF53474">
    <property type="entry name" value="alpha/beta-Hydrolases"/>
    <property type="match status" value="1"/>
</dbReference>
<proteinExistence type="predicted"/>
<dbReference type="KEGG" id="fgi:OP10G_4767"/>
<gene>
    <name evidence="2" type="ORF">OP10G_4767</name>
</gene>
<accession>A0A068NYH3</accession>
<dbReference type="EMBL" id="CP007139">
    <property type="protein sequence ID" value="AIE88135.1"/>
    <property type="molecule type" value="Genomic_DNA"/>
</dbReference>
<feature type="transmembrane region" description="Helical" evidence="1">
    <location>
        <begin position="384"/>
        <end position="406"/>
    </location>
</feature>
<dbReference type="InterPro" id="IPR029058">
    <property type="entry name" value="AB_hydrolase_fold"/>
</dbReference>
<feature type="transmembrane region" description="Helical" evidence="1">
    <location>
        <begin position="470"/>
        <end position="491"/>
    </location>
</feature>
<keyword evidence="3" id="KW-1185">Reference proteome</keyword>
<keyword evidence="1" id="KW-1133">Transmembrane helix</keyword>
<dbReference type="Gene3D" id="3.40.50.1820">
    <property type="entry name" value="alpha/beta hydrolase"/>
    <property type="match status" value="1"/>
</dbReference>
<dbReference type="STRING" id="661478.OP10G_4767"/>
<organism evidence="2 3">
    <name type="scientific">Fimbriimonas ginsengisoli Gsoil 348</name>
    <dbReference type="NCBI Taxonomy" id="661478"/>
    <lineage>
        <taxon>Bacteria</taxon>
        <taxon>Bacillati</taxon>
        <taxon>Armatimonadota</taxon>
        <taxon>Fimbriimonadia</taxon>
        <taxon>Fimbriimonadales</taxon>
        <taxon>Fimbriimonadaceae</taxon>
        <taxon>Fimbriimonas</taxon>
    </lineage>
</organism>
<reference evidence="2 3" key="1">
    <citation type="journal article" date="2014" name="PLoS ONE">
        <title>The first complete genome sequence of the class fimbriimonadia in the phylum armatimonadetes.</title>
        <authorList>
            <person name="Hu Z.Y."/>
            <person name="Wang Y.Z."/>
            <person name="Im W.T."/>
            <person name="Wang S.Y."/>
            <person name="Zhao G.P."/>
            <person name="Zheng H.J."/>
            <person name="Quan Z.X."/>
        </authorList>
    </citation>
    <scope>NUCLEOTIDE SEQUENCE [LARGE SCALE GENOMIC DNA]</scope>
    <source>
        <strain evidence="2">Gsoil 348</strain>
    </source>
</reference>
<evidence type="ECO:0000256" key="1">
    <source>
        <dbReference type="SAM" id="Phobius"/>
    </source>
</evidence>
<evidence type="ECO:0000313" key="2">
    <source>
        <dbReference type="EMBL" id="AIE88135.1"/>
    </source>
</evidence>
<dbReference type="Proteomes" id="UP000027982">
    <property type="component" value="Chromosome"/>
</dbReference>
<feature type="transmembrane region" description="Helical" evidence="1">
    <location>
        <begin position="327"/>
        <end position="345"/>
    </location>
</feature>
<keyword evidence="1" id="KW-0472">Membrane</keyword>
<dbReference type="HOGENOM" id="CLU_358546_0_0_0"/>
<evidence type="ECO:0000313" key="3">
    <source>
        <dbReference type="Proteomes" id="UP000027982"/>
    </source>
</evidence>
<dbReference type="AlphaFoldDB" id="A0A068NYH3"/>
<dbReference type="InterPro" id="IPR036365">
    <property type="entry name" value="PGBD-like_sf"/>
</dbReference>
<feature type="transmembrane region" description="Helical" evidence="1">
    <location>
        <begin position="427"/>
        <end position="450"/>
    </location>
</feature>
<keyword evidence="1" id="KW-0812">Transmembrane</keyword>
<sequence>MHWNFLVQEPHIDSQGSVRLKDMDSDRRAEWRTFLTRKGHFPPQGVSGQIEQLEEATKRFQKEDGAKVTGNLDRETVEKALTDPFWPGVTIRPGANSDFRRDRPFFLIPVLESRFPFQNQIIADQVKAYVQQIGSQNISDIFVVSHGWHRNYLGGVQAYDRLVSRFSMLWRRGKFGVDEQYRPLFLAVHWNSDPGKDIWLDRAGRRDKASFLELVERTFEPNPTFTAQKSAGDLVDDFEHLFEQLACNVLPDTEALASDPASLHTLTQVLNAYKYRGVEQRPTLDEKVCTLWRCYWESQAKGFLLDQTEKPKPAGDWLTGIGTLGKFLLAVVGLPAIAGFIWKLVSKRKSGQTGTSWLDQAVDKVGNALSQIPWWEQMTGTGRIVIGVITWVAVSFLILLIFQILYRRKRTIAGRTQPAKGFPFIQVVAWIGPQLLCLTPILIFLLFTFLFRTPVSLLALAAFAYGPQNFWGYVAGAALLAICAIVSWIAAKAEKPLSGVFRERLLDEGDRARNARDILAAIARAPVRLVQSTVGPDSSVRAMTSMLDNQLAFFAMQRKGVQAGVELGQFVRKLVTACDLGERPLHLIGHSFGGLVVVNAARTIVGTRAKSSRWHSFAAIFRPQMKARSGAHPGHRITSLCTVQGAIASSWYTGEEHLLTHTDGAIASIFTGYDTANGVYYPLANNGRLAAGYLGICRLGAKGLGGFREATYIGRNGEFSMVVDPPDLSKYSFPTGPTLLNIDASRICYEGNPAAGGGHDDVFKDDVVNLIWSVTRLRPRP</sequence>
<dbReference type="OrthoDB" id="280053at2"/>
<dbReference type="RefSeq" id="WP_025228003.1">
    <property type="nucleotide sequence ID" value="NZ_CP007139.1"/>
</dbReference>
<dbReference type="SUPFAM" id="SSF47090">
    <property type="entry name" value="PGBD-like"/>
    <property type="match status" value="1"/>
</dbReference>
<protein>
    <submittedName>
        <fullName evidence="2">Uncharacterized protein</fullName>
    </submittedName>
</protein>
<name>A0A068NYH3_FIMGI</name>